<evidence type="ECO:0000313" key="2">
    <source>
        <dbReference type="EMBL" id="WBP87226.1"/>
    </source>
</evidence>
<sequence length="94" mass="9352">MANDQSETPVASAPESVAQTGTPAAAVEAGKAVEGAVAAPSNPTEYAAPTDAEKDAIEDGLFGDEGEYVVEPTTPATGQPGKKYVPENAVGGHP</sequence>
<dbReference type="EMBL" id="CP115450">
    <property type="protein sequence ID" value="WBP87226.1"/>
    <property type="molecule type" value="Genomic_DNA"/>
</dbReference>
<reference evidence="3" key="1">
    <citation type="submission" date="2022-12" db="EMBL/GenBank/DDBJ databases">
        <authorList>
            <person name="Mo P."/>
        </authorList>
    </citation>
    <scope>NUCLEOTIDE SEQUENCE [LARGE SCALE GENOMIC DNA]</scope>
    <source>
        <strain evidence="3">HUAS 3-15</strain>
    </source>
</reference>
<organism evidence="2 3">
    <name type="scientific">Kitasatospora cathayae</name>
    <dbReference type="NCBI Taxonomy" id="3004092"/>
    <lineage>
        <taxon>Bacteria</taxon>
        <taxon>Bacillati</taxon>
        <taxon>Actinomycetota</taxon>
        <taxon>Actinomycetes</taxon>
        <taxon>Kitasatosporales</taxon>
        <taxon>Streptomycetaceae</taxon>
        <taxon>Kitasatospora</taxon>
    </lineage>
</organism>
<evidence type="ECO:0000256" key="1">
    <source>
        <dbReference type="SAM" id="MobiDB-lite"/>
    </source>
</evidence>
<accession>A0ABY7Q3F3</accession>
<dbReference type="RefSeq" id="WP_270144483.1">
    <property type="nucleotide sequence ID" value="NZ_CP115450.1"/>
</dbReference>
<feature type="region of interest" description="Disordered" evidence="1">
    <location>
        <begin position="70"/>
        <end position="94"/>
    </location>
</feature>
<protein>
    <submittedName>
        <fullName evidence="2">Uncharacterized protein</fullName>
    </submittedName>
</protein>
<name>A0ABY7Q3F3_9ACTN</name>
<gene>
    <name evidence="2" type="ORF">O1G21_16160</name>
</gene>
<dbReference type="Proteomes" id="UP001212821">
    <property type="component" value="Chromosome"/>
</dbReference>
<evidence type="ECO:0000313" key="3">
    <source>
        <dbReference type="Proteomes" id="UP001212821"/>
    </source>
</evidence>
<proteinExistence type="predicted"/>
<keyword evidence="3" id="KW-1185">Reference proteome</keyword>
<feature type="region of interest" description="Disordered" evidence="1">
    <location>
        <begin position="1"/>
        <end position="26"/>
    </location>
</feature>